<dbReference type="STRING" id="478744.SAMN05444359_10983"/>
<dbReference type="PROSITE" id="PS50173">
    <property type="entry name" value="UMUC"/>
    <property type="match status" value="1"/>
</dbReference>
<name>A0A1H9FS87_9BACT</name>
<dbReference type="RefSeq" id="WP_090167851.1">
    <property type="nucleotide sequence ID" value="NZ_FOFB01000009.1"/>
</dbReference>
<evidence type="ECO:0000256" key="2">
    <source>
        <dbReference type="ARBA" id="ARBA00010945"/>
    </source>
</evidence>
<dbReference type="Pfam" id="PF21999">
    <property type="entry name" value="IMS_HHH_1"/>
    <property type="match status" value="1"/>
</dbReference>
<keyword evidence="11 15" id="KW-0239">DNA-directed DNA polymerase</keyword>
<keyword evidence="7 15" id="KW-0235">DNA replication</keyword>
<feature type="active site" evidence="15">
    <location>
        <position position="105"/>
    </location>
</feature>
<comment type="function">
    <text evidence="15">Poorly processive, error-prone DNA polymerase involved in untargeted mutagenesis. Copies undamaged DNA at stalled replication forks, which arise in vivo from mismatched or misaligned primer ends. These misaligned primers can be extended by PolIV. Exhibits no 3'-5' exonuclease (proofreading) activity. May be involved in translesional synthesis, in conjunction with the beta clamp from PolIII.</text>
</comment>
<feature type="domain" description="UmuC" evidence="16">
    <location>
        <begin position="6"/>
        <end position="185"/>
    </location>
</feature>
<evidence type="ECO:0000256" key="14">
    <source>
        <dbReference type="ARBA" id="ARBA00049244"/>
    </source>
</evidence>
<dbReference type="GO" id="GO:0000287">
    <property type="term" value="F:magnesium ion binding"/>
    <property type="evidence" value="ECO:0007669"/>
    <property type="project" value="UniProtKB-UniRule"/>
</dbReference>
<dbReference type="Gene3D" id="3.30.1490.100">
    <property type="entry name" value="DNA polymerase, Y-family, little finger domain"/>
    <property type="match status" value="1"/>
</dbReference>
<comment type="cofactor">
    <cofactor evidence="15">
        <name>Mg(2+)</name>
        <dbReference type="ChEBI" id="CHEBI:18420"/>
    </cofactor>
    <text evidence="15">Binds 2 magnesium ions per subunit.</text>
</comment>
<comment type="catalytic activity">
    <reaction evidence="14 15">
        <text>DNA(n) + a 2'-deoxyribonucleoside 5'-triphosphate = DNA(n+1) + diphosphate</text>
        <dbReference type="Rhea" id="RHEA:22508"/>
        <dbReference type="Rhea" id="RHEA-COMP:17339"/>
        <dbReference type="Rhea" id="RHEA-COMP:17340"/>
        <dbReference type="ChEBI" id="CHEBI:33019"/>
        <dbReference type="ChEBI" id="CHEBI:61560"/>
        <dbReference type="ChEBI" id="CHEBI:173112"/>
        <dbReference type="EC" id="2.7.7.7"/>
    </reaction>
</comment>
<evidence type="ECO:0000256" key="12">
    <source>
        <dbReference type="ARBA" id="ARBA00023125"/>
    </source>
</evidence>
<keyword evidence="12 15" id="KW-0238">DNA-binding</keyword>
<keyword evidence="4 15" id="KW-0963">Cytoplasm</keyword>
<dbReference type="SUPFAM" id="SSF100879">
    <property type="entry name" value="Lesion bypass DNA polymerase (Y-family), little finger domain"/>
    <property type="match status" value="1"/>
</dbReference>
<dbReference type="PANTHER" id="PTHR11076:SF33">
    <property type="entry name" value="DNA POLYMERASE KAPPA"/>
    <property type="match status" value="1"/>
</dbReference>
<dbReference type="InterPro" id="IPR050116">
    <property type="entry name" value="DNA_polymerase-Y"/>
</dbReference>
<evidence type="ECO:0000313" key="18">
    <source>
        <dbReference type="Proteomes" id="UP000199021"/>
    </source>
</evidence>
<keyword evidence="3 15" id="KW-0515">Mutator protein</keyword>
<organism evidence="17 18">
    <name type="scientific">Neolewinella agarilytica</name>
    <dbReference type="NCBI Taxonomy" id="478744"/>
    <lineage>
        <taxon>Bacteria</taxon>
        <taxon>Pseudomonadati</taxon>
        <taxon>Bacteroidota</taxon>
        <taxon>Saprospiria</taxon>
        <taxon>Saprospirales</taxon>
        <taxon>Lewinellaceae</taxon>
        <taxon>Neolewinella</taxon>
    </lineage>
</organism>
<dbReference type="Gene3D" id="3.30.70.270">
    <property type="match status" value="1"/>
</dbReference>
<dbReference type="InterPro" id="IPR017961">
    <property type="entry name" value="DNA_pol_Y-fam_little_finger"/>
</dbReference>
<protein>
    <recommendedName>
        <fullName evidence="15">DNA polymerase IV</fullName>
        <shortName evidence="15">Pol IV</shortName>
        <ecNumber evidence="15">2.7.7.7</ecNumber>
    </recommendedName>
</protein>
<dbReference type="GO" id="GO:0003887">
    <property type="term" value="F:DNA-directed DNA polymerase activity"/>
    <property type="evidence" value="ECO:0007669"/>
    <property type="project" value="UniProtKB-UniRule"/>
</dbReference>
<dbReference type="OrthoDB" id="9808813at2"/>
<dbReference type="GO" id="GO:0006261">
    <property type="term" value="P:DNA-templated DNA replication"/>
    <property type="evidence" value="ECO:0007669"/>
    <property type="project" value="UniProtKB-UniRule"/>
</dbReference>
<dbReference type="InterPro" id="IPR001126">
    <property type="entry name" value="UmuC"/>
</dbReference>
<dbReference type="Gene3D" id="1.10.150.20">
    <property type="entry name" value="5' to 3' exonuclease, C-terminal subdomain"/>
    <property type="match status" value="1"/>
</dbReference>
<dbReference type="InParanoid" id="A0A1H9FS87"/>
<evidence type="ECO:0000256" key="3">
    <source>
        <dbReference type="ARBA" id="ARBA00022457"/>
    </source>
</evidence>
<evidence type="ECO:0000256" key="6">
    <source>
        <dbReference type="ARBA" id="ARBA00022695"/>
    </source>
</evidence>
<dbReference type="CDD" id="cd03586">
    <property type="entry name" value="PolY_Pol_IV_kappa"/>
    <property type="match status" value="1"/>
</dbReference>
<dbReference type="GO" id="GO:0009432">
    <property type="term" value="P:SOS response"/>
    <property type="evidence" value="ECO:0007669"/>
    <property type="project" value="TreeGrafter"/>
</dbReference>
<comment type="similarity">
    <text evidence="2 15">Belongs to the DNA polymerase type-Y family.</text>
</comment>
<feature type="site" description="Substrate discrimination" evidence="15">
    <location>
        <position position="15"/>
    </location>
</feature>
<feature type="binding site" evidence="15">
    <location>
        <position position="104"/>
    </location>
    <ligand>
        <name>Mg(2+)</name>
        <dbReference type="ChEBI" id="CHEBI:18420"/>
    </ligand>
</feature>
<dbReference type="GO" id="GO:0003684">
    <property type="term" value="F:damaged DNA binding"/>
    <property type="evidence" value="ECO:0007669"/>
    <property type="project" value="InterPro"/>
</dbReference>
<dbReference type="Gene3D" id="3.40.1170.60">
    <property type="match status" value="1"/>
</dbReference>
<dbReference type="GO" id="GO:0005829">
    <property type="term" value="C:cytosol"/>
    <property type="evidence" value="ECO:0007669"/>
    <property type="project" value="TreeGrafter"/>
</dbReference>
<evidence type="ECO:0000256" key="1">
    <source>
        <dbReference type="ARBA" id="ARBA00004496"/>
    </source>
</evidence>
<keyword evidence="8 15" id="KW-0479">Metal-binding</keyword>
<dbReference type="GO" id="GO:0006281">
    <property type="term" value="P:DNA repair"/>
    <property type="evidence" value="ECO:0007669"/>
    <property type="project" value="UniProtKB-UniRule"/>
</dbReference>
<feature type="binding site" evidence="15">
    <location>
        <position position="10"/>
    </location>
    <ligand>
        <name>Mg(2+)</name>
        <dbReference type="ChEBI" id="CHEBI:18420"/>
    </ligand>
</feature>
<evidence type="ECO:0000256" key="7">
    <source>
        <dbReference type="ARBA" id="ARBA00022705"/>
    </source>
</evidence>
<keyword evidence="18" id="KW-1185">Reference proteome</keyword>
<evidence type="ECO:0000256" key="4">
    <source>
        <dbReference type="ARBA" id="ARBA00022490"/>
    </source>
</evidence>
<evidence type="ECO:0000256" key="9">
    <source>
        <dbReference type="ARBA" id="ARBA00022763"/>
    </source>
</evidence>
<dbReference type="Proteomes" id="UP000199021">
    <property type="component" value="Unassembled WGS sequence"/>
</dbReference>
<dbReference type="Pfam" id="PF00817">
    <property type="entry name" value="IMS"/>
    <property type="match status" value="1"/>
</dbReference>
<dbReference type="InterPro" id="IPR022880">
    <property type="entry name" value="DNApol_IV"/>
</dbReference>
<keyword evidence="10 15" id="KW-0460">Magnesium</keyword>
<dbReference type="EC" id="2.7.7.7" evidence="15"/>
<dbReference type="AlphaFoldDB" id="A0A1H9FS87"/>
<evidence type="ECO:0000256" key="13">
    <source>
        <dbReference type="ARBA" id="ARBA00023204"/>
    </source>
</evidence>
<sequence length="377" mass="42176">MFQKAILHLDMDAFFASVEIMKNSKLVGLPVIVGGTGGRGVVTSCSYEARHFGIHAGMPMAIALRRCPAARVVKGDFEDYEKHSRIITEIIAEEGPVFEKASIDEFYVDISGMDKYFGCVQWSKELRQRIGRETGLPLSAGLSINKLVSKVRAGEAKPNGSGWVAEGAERAFLAPLPVRKIPSVGRATARKLSLLGIRKTGTLSQVPIDLLEREFGKPGRELHRRANGIDHRPVVPYTDKKSLSSEHTFQTDTLDIGALRRCLRDQTMKLAYELRQSGKLTAGVAVKIRYTDFNTYTRQRRVKYTAHDQQLLPVVDQLFTELFTRRQCIRLVGVRFDRLVPGHTQLDLFTDTQQDSSLLRAMDKIRTRFGRGSLGKG</sequence>
<evidence type="ECO:0000256" key="11">
    <source>
        <dbReference type="ARBA" id="ARBA00022932"/>
    </source>
</evidence>
<dbReference type="GO" id="GO:0042276">
    <property type="term" value="P:error-prone translesion synthesis"/>
    <property type="evidence" value="ECO:0007669"/>
    <property type="project" value="TreeGrafter"/>
</dbReference>
<evidence type="ECO:0000259" key="16">
    <source>
        <dbReference type="PROSITE" id="PS50173"/>
    </source>
</evidence>
<keyword evidence="5 15" id="KW-0808">Transferase</keyword>
<evidence type="ECO:0000256" key="5">
    <source>
        <dbReference type="ARBA" id="ARBA00022679"/>
    </source>
</evidence>
<dbReference type="Pfam" id="PF11799">
    <property type="entry name" value="IMS_C"/>
    <property type="match status" value="1"/>
</dbReference>
<dbReference type="EMBL" id="FOFB01000009">
    <property type="protein sequence ID" value="SEQ40802.1"/>
    <property type="molecule type" value="Genomic_DNA"/>
</dbReference>
<keyword evidence="9 15" id="KW-0227">DNA damage</keyword>
<dbReference type="InterPro" id="IPR036775">
    <property type="entry name" value="DNA_pol_Y-fam_lit_finger_sf"/>
</dbReference>
<gene>
    <name evidence="15" type="primary">dinB</name>
    <name evidence="17" type="ORF">SAMN05444359_10983</name>
</gene>
<dbReference type="HAMAP" id="MF_01113">
    <property type="entry name" value="DNApol_IV"/>
    <property type="match status" value="1"/>
</dbReference>
<evidence type="ECO:0000256" key="15">
    <source>
        <dbReference type="HAMAP-Rule" id="MF_01113"/>
    </source>
</evidence>
<dbReference type="SUPFAM" id="SSF56672">
    <property type="entry name" value="DNA/RNA polymerases"/>
    <property type="match status" value="1"/>
</dbReference>
<keyword evidence="6 15" id="KW-0548">Nucleotidyltransferase</keyword>
<dbReference type="InterPro" id="IPR053848">
    <property type="entry name" value="IMS_HHH_1"/>
</dbReference>
<dbReference type="InterPro" id="IPR043128">
    <property type="entry name" value="Rev_trsase/Diguanyl_cyclase"/>
</dbReference>
<reference evidence="18" key="1">
    <citation type="submission" date="2016-10" db="EMBL/GenBank/DDBJ databases">
        <authorList>
            <person name="Varghese N."/>
            <person name="Submissions S."/>
        </authorList>
    </citation>
    <scope>NUCLEOTIDE SEQUENCE [LARGE SCALE GENOMIC DNA]</scope>
    <source>
        <strain evidence="18">DSM 24740</strain>
    </source>
</reference>
<dbReference type="PANTHER" id="PTHR11076">
    <property type="entry name" value="DNA REPAIR POLYMERASE UMUC / TRANSFERASE FAMILY MEMBER"/>
    <property type="match status" value="1"/>
</dbReference>
<evidence type="ECO:0000256" key="10">
    <source>
        <dbReference type="ARBA" id="ARBA00022842"/>
    </source>
</evidence>
<dbReference type="NCBIfam" id="NF002677">
    <property type="entry name" value="PRK02406.1"/>
    <property type="match status" value="1"/>
</dbReference>
<evidence type="ECO:0000256" key="8">
    <source>
        <dbReference type="ARBA" id="ARBA00022723"/>
    </source>
</evidence>
<comment type="subunit">
    <text evidence="15">Monomer.</text>
</comment>
<keyword evidence="13 15" id="KW-0234">DNA repair</keyword>
<dbReference type="InterPro" id="IPR043502">
    <property type="entry name" value="DNA/RNA_pol_sf"/>
</dbReference>
<proteinExistence type="inferred from homology"/>
<accession>A0A1H9FS87</accession>
<evidence type="ECO:0000313" key="17">
    <source>
        <dbReference type="EMBL" id="SEQ40802.1"/>
    </source>
</evidence>
<comment type="subcellular location">
    <subcellularLocation>
        <location evidence="1 15">Cytoplasm</location>
    </subcellularLocation>
</comment>